<feature type="transmembrane region" description="Helical" evidence="18">
    <location>
        <begin position="90"/>
        <end position="107"/>
    </location>
</feature>
<evidence type="ECO:0000256" key="3">
    <source>
        <dbReference type="ARBA" id="ARBA00007012"/>
    </source>
</evidence>
<keyword evidence="16 18" id="KW-0472">Membrane</keyword>
<sequence length="335" mass="37657">MHLTLNKLLPIYFVLCGTMITLSSSSWMMAWTGLEINMLAFIPIIMTNTKLSNESALKYFFIQATGSIIIFLSTIILMQANFSTSMDVSNLLANSLIPLALALKLGAAPMHFWFPQMVEGLSWLALSLLLTWQKMAPLFLMSSYSLLTTLIYVMVVLSAITGAMGGLNQLLLKKILAYSSINHLAWMIMSAMISMNILLTYFIIYIIITLMIILLLMSNNLTHLSQLMANQYSLSLIAVGLFLNLLSLGGLPPFLGFLPKWLVLMSLASNAFFMIMIILVMCSVLTLYFYMRISFNLLMMNPKLSWFNKSLLHMTWPVKVASMCPIITLPLMTMM</sequence>
<evidence type="ECO:0000256" key="4">
    <source>
        <dbReference type="ARBA" id="ARBA00012944"/>
    </source>
</evidence>
<geneLocation type="mitochondrion" evidence="20"/>
<dbReference type="PANTHER" id="PTHR46552">
    <property type="entry name" value="NADH-UBIQUINONE OXIDOREDUCTASE CHAIN 2"/>
    <property type="match status" value="1"/>
</dbReference>
<accession>Q8WA79</accession>
<keyword evidence="15 18" id="KW-0496">Mitochondrion</keyword>
<comment type="subcellular location">
    <subcellularLocation>
        <location evidence="2 18">Mitochondrion inner membrane</location>
        <topology evidence="2 18">Multi-pass membrane protein</topology>
    </subcellularLocation>
</comment>
<dbReference type="EC" id="7.1.1.2" evidence="4 18"/>
<dbReference type="PANTHER" id="PTHR46552:SF1">
    <property type="entry name" value="NADH-UBIQUINONE OXIDOREDUCTASE CHAIN 2"/>
    <property type="match status" value="1"/>
</dbReference>
<keyword evidence="12 18" id="KW-1133">Transmembrane helix</keyword>
<evidence type="ECO:0000256" key="16">
    <source>
        <dbReference type="ARBA" id="ARBA00023136"/>
    </source>
</evidence>
<dbReference type="Pfam" id="PF00361">
    <property type="entry name" value="Proton_antipo_M"/>
    <property type="match status" value="1"/>
</dbReference>
<evidence type="ECO:0000256" key="2">
    <source>
        <dbReference type="ARBA" id="ARBA00004448"/>
    </source>
</evidence>
<feature type="domain" description="NADH:quinone oxidoreductase/Mrp antiporter transmembrane" evidence="19">
    <location>
        <begin position="24"/>
        <end position="286"/>
    </location>
</feature>
<dbReference type="InterPro" id="IPR050175">
    <property type="entry name" value="Complex_I_Subunit_2"/>
</dbReference>
<keyword evidence="8 18" id="KW-0812">Transmembrane</keyword>
<evidence type="ECO:0000256" key="6">
    <source>
        <dbReference type="ARBA" id="ARBA00022448"/>
    </source>
</evidence>
<evidence type="ECO:0000256" key="10">
    <source>
        <dbReference type="ARBA" id="ARBA00022967"/>
    </source>
</evidence>
<feature type="transmembrane region" description="Helical" evidence="18">
    <location>
        <begin position="59"/>
        <end position="78"/>
    </location>
</feature>
<protein>
    <recommendedName>
        <fullName evidence="5 18">NADH-ubiquinone oxidoreductase chain 2</fullName>
        <ecNumber evidence="4 18">7.1.1.2</ecNumber>
    </recommendedName>
</protein>
<evidence type="ECO:0000259" key="19">
    <source>
        <dbReference type="Pfam" id="PF00361"/>
    </source>
</evidence>
<keyword evidence="6" id="KW-0813">Transport</keyword>
<keyword evidence="14 18" id="KW-0830">Ubiquinone</keyword>
<evidence type="ECO:0000256" key="15">
    <source>
        <dbReference type="ARBA" id="ARBA00023128"/>
    </source>
</evidence>
<evidence type="ECO:0000256" key="5">
    <source>
        <dbReference type="ARBA" id="ARBA00021008"/>
    </source>
</evidence>
<reference evidence="20" key="1">
    <citation type="journal article" date="2002" name="Mol. Biol. Evol.">
        <title>Complete mtDNA sequences of two millipedes suggest a new model for mitochondrial gene rearrangements: duplication and nonrandom loss.</title>
        <authorList>
            <person name="Lavrov D.V."/>
            <person name="Boore J.L."/>
            <person name="Brown W.M."/>
        </authorList>
    </citation>
    <scope>NUCLEOTIDE SEQUENCE</scope>
</reference>
<evidence type="ECO:0000256" key="18">
    <source>
        <dbReference type="RuleBase" id="RU003403"/>
    </source>
</evidence>
<evidence type="ECO:0000256" key="11">
    <source>
        <dbReference type="ARBA" id="ARBA00022982"/>
    </source>
</evidence>
<evidence type="ECO:0000256" key="12">
    <source>
        <dbReference type="ARBA" id="ARBA00022989"/>
    </source>
</evidence>
<keyword evidence="20" id="KW-0560">Oxidoreductase</keyword>
<evidence type="ECO:0000256" key="13">
    <source>
        <dbReference type="ARBA" id="ARBA00023027"/>
    </source>
</evidence>
<feature type="transmembrane region" description="Helical" evidence="18">
    <location>
        <begin position="229"/>
        <end position="251"/>
    </location>
</feature>
<evidence type="ECO:0000256" key="17">
    <source>
        <dbReference type="ARBA" id="ARBA00049551"/>
    </source>
</evidence>
<organism evidence="20">
    <name type="scientific">Thyropygus sp. DVL-2001</name>
    <dbReference type="NCBI Taxonomy" id="174155"/>
    <lineage>
        <taxon>Eukaryota</taxon>
        <taxon>Metazoa</taxon>
        <taxon>Ecdysozoa</taxon>
        <taxon>Arthropoda</taxon>
        <taxon>Myriapoda</taxon>
        <taxon>Diplopoda</taxon>
        <taxon>Helminthomorpha</taxon>
        <taxon>Spirostreptida</taxon>
        <taxon>Harpagophoridae</taxon>
        <taxon>Thyropygus</taxon>
    </lineage>
</organism>
<evidence type="ECO:0000313" key="20">
    <source>
        <dbReference type="EMBL" id="AAL18228.1"/>
    </source>
</evidence>
<feature type="transmembrane region" description="Helical" evidence="18">
    <location>
        <begin position="311"/>
        <end position="332"/>
    </location>
</feature>
<gene>
    <name evidence="20" type="primary">nad2</name>
</gene>
<dbReference type="GO" id="GO:0016491">
    <property type="term" value="F:oxidoreductase activity"/>
    <property type="evidence" value="ECO:0007669"/>
    <property type="project" value="UniProtKB-KW"/>
</dbReference>
<feature type="transmembrane region" description="Helical" evidence="18">
    <location>
        <begin position="184"/>
        <end position="217"/>
    </location>
</feature>
<evidence type="ECO:0000256" key="8">
    <source>
        <dbReference type="ARBA" id="ARBA00022692"/>
    </source>
</evidence>
<comment type="function">
    <text evidence="1">Core subunit of the mitochondrial membrane respiratory chain NADH dehydrogenase (Complex I) that is believed to belong to the minimal assembly required for catalysis. Complex I functions in the transfer of electrons from NADH to the respiratory chain. The immediate electron acceptor for the enzyme is believed to be ubiquinone.</text>
</comment>
<evidence type="ECO:0000256" key="9">
    <source>
        <dbReference type="ARBA" id="ARBA00022792"/>
    </source>
</evidence>
<dbReference type="InterPro" id="IPR003917">
    <property type="entry name" value="NADH_UbQ_OxRdtase_chain2"/>
</dbReference>
<comment type="similarity">
    <text evidence="3 18">Belongs to the complex I subunit 2 family.</text>
</comment>
<name>Q8WA79_9MYRI</name>
<dbReference type="GO" id="GO:0008137">
    <property type="term" value="F:NADH dehydrogenase (ubiquinone) activity"/>
    <property type="evidence" value="ECO:0007669"/>
    <property type="project" value="UniProtKB-EC"/>
</dbReference>
<dbReference type="PRINTS" id="PR01436">
    <property type="entry name" value="NADHDHGNASE2"/>
</dbReference>
<dbReference type="GO" id="GO:0006120">
    <property type="term" value="P:mitochondrial electron transport, NADH to ubiquinone"/>
    <property type="evidence" value="ECO:0007669"/>
    <property type="project" value="InterPro"/>
</dbReference>
<dbReference type="InterPro" id="IPR001750">
    <property type="entry name" value="ND/Mrp_TM"/>
</dbReference>
<comment type="catalytic activity">
    <reaction evidence="17 18">
        <text>a ubiquinone + NADH + 5 H(+)(in) = a ubiquinol + NAD(+) + 4 H(+)(out)</text>
        <dbReference type="Rhea" id="RHEA:29091"/>
        <dbReference type="Rhea" id="RHEA-COMP:9565"/>
        <dbReference type="Rhea" id="RHEA-COMP:9566"/>
        <dbReference type="ChEBI" id="CHEBI:15378"/>
        <dbReference type="ChEBI" id="CHEBI:16389"/>
        <dbReference type="ChEBI" id="CHEBI:17976"/>
        <dbReference type="ChEBI" id="CHEBI:57540"/>
        <dbReference type="ChEBI" id="CHEBI:57945"/>
        <dbReference type="EC" id="7.1.1.2"/>
    </reaction>
</comment>
<feature type="transmembrane region" description="Helical" evidence="18">
    <location>
        <begin position="12"/>
        <end position="31"/>
    </location>
</feature>
<evidence type="ECO:0000256" key="1">
    <source>
        <dbReference type="ARBA" id="ARBA00003257"/>
    </source>
</evidence>
<evidence type="ECO:0000256" key="14">
    <source>
        <dbReference type="ARBA" id="ARBA00023075"/>
    </source>
</evidence>
<feature type="transmembrane region" description="Helical" evidence="18">
    <location>
        <begin position="144"/>
        <end position="164"/>
    </location>
</feature>
<evidence type="ECO:0000256" key="7">
    <source>
        <dbReference type="ARBA" id="ARBA00022660"/>
    </source>
</evidence>
<dbReference type="EMBL" id="AY055728">
    <property type="protein sequence ID" value="AAL18228.1"/>
    <property type="molecule type" value="Genomic_DNA"/>
</dbReference>
<proteinExistence type="inferred from homology"/>
<keyword evidence="11 18" id="KW-0249">Electron transport</keyword>
<keyword evidence="10 18" id="KW-1278">Translocase</keyword>
<comment type="function">
    <text evidence="18">Core subunit of the mitochondrial membrane respiratory chain NADH dehydrogenase (Complex I) which catalyzes electron transfer from NADH through the respiratory chain, using ubiquinone as an electron acceptor. Essential for the catalytic activity and assembly of complex I.</text>
</comment>
<keyword evidence="7 18" id="KW-0679">Respiratory chain</keyword>
<dbReference type="GO" id="GO:0005743">
    <property type="term" value="C:mitochondrial inner membrane"/>
    <property type="evidence" value="ECO:0007669"/>
    <property type="project" value="UniProtKB-SubCell"/>
</dbReference>
<keyword evidence="9 18" id="KW-0999">Mitochondrion inner membrane</keyword>
<feature type="transmembrane region" description="Helical" evidence="18">
    <location>
        <begin position="271"/>
        <end position="290"/>
    </location>
</feature>
<keyword evidence="13 18" id="KW-0520">NAD</keyword>
<dbReference type="AlphaFoldDB" id="Q8WA79"/>